<name>A0A6A4JGX6_APOLU</name>
<dbReference type="SUPFAM" id="SSF56112">
    <property type="entry name" value="Protein kinase-like (PK-like)"/>
    <property type="match status" value="1"/>
</dbReference>
<keyword evidence="4" id="KW-0418">Kinase</keyword>
<dbReference type="PROSITE" id="PS50011">
    <property type="entry name" value="PROTEIN_KINASE_DOM"/>
    <property type="match status" value="1"/>
</dbReference>
<dbReference type="InterPro" id="IPR011009">
    <property type="entry name" value="Kinase-like_dom_sf"/>
</dbReference>
<accession>A0A6A4JGX6</accession>
<keyword evidence="1" id="KW-0723">Serine/threonine-protein kinase</keyword>
<dbReference type="GO" id="GO:0000226">
    <property type="term" value="P:microtubule cytoskeleton organization"/>
    <property type="evidence" value="ECO:0007669"/>
    <property type="project" value="TreeGrafter"/>
</dbReference>
<keyword evidence="3" id="KW-0547">Nucleotide-binding</keyword>
<dbReference type="GO" id="GO:0050321">
    <property type="term" value="F:tau-protein kinase activity"/>
    <property type="evidence" value="ECO:0007669"/>
    <property type="project" value="TreeGrafter"/>
</dbReference>
<evidence type="ECO:0000313" key="7">
    <source>
        <dbReference type="EMBL" id="KAF6202634.1"/>
    </source>
</evidence>
<keyword evidence="5" id="KW-0067">ATP-binding</keyword>
<evidence type="ECO:0000313" key="8">
    <source>
        <dbReference type="Proteomes" id="UP000466442"/>
    </source>
</evidence>
<dbReference type="OrthoDB" id="541276at2759"/>
<evidence type="ECO:0000256" key="2">
    <source>
        <dbReference type="ARBA" id="ARBA00022679"/>
    </source>
</evidence>
<dbReference type="InterPro" id="IPR000719">
    <property type="entry name" value="Prot_kinase_dom"/>
</dbReference>
<dbReference type="GO" id="GO:0005737">
    <property type="term" value="C:cytoplasm"/>
    <property type="evidence" value="ECO:0007669"/>
    <property type="project" value="TreeGrafter"/>
</dbReference>
<dbReference type="Pfam" id="PF00069">
    <property type="entry name" value="Pkinase"/>
    <property type="match status" value="1"/>
</dbReference>
<feature type="domain" description="Protein kinase" evidence="6">
    <location>
        <begin position="18"/>
        <end position="290"/>
    </location>
</feature>
<dbReference type="PANTHER" id="PTHR24346">
    <property type="entry name" value="MAP/MICROTUBULE AFFINITY-REGULATING KINASE"/>
    <property type="match status" value="1"/>
</dbReference>
<comment type="caution">
    <text evidence="7">The sequence shown here is derived from an EMBL/GenBank/DDBJ whole genome shotgun (WGS) entry which is preliminary data.</text>
</comment>
<sequence length="369" mass="42533">MLDYLDVKDKQKLLAMGYSVIRKLGEGSFSKVYLALYANPRSTEKKEFPRDQQVRLAVKLIDKDNIPEDMICYLDREIHLLGNLSHPHIIHVHSVLRRSNLHLIFMRHAEYGNLCNFLQTYGSLKEKFARIWTRQIALALSYLHYLEVAHRGVKCENILVTANNNVKLSDFGFARFTENEFGVPVQCSTFCGTLPYAAPEIIRGRSPYDGKLADVWSLGVVLYVMLNKCLPFKSDNLAALWTDQVKQNYRFLREVRAAVTPEAVTVTELLLQPNPKERLPLDSLLKSKWMAMEPSLLEMSVTERLAMKQAEKVKETIIPNKVKVRDEDEQLLFTEEDAEYRALVERDPCDFEVVQKVNRGTYTHNLLPL</sequence>
<dbReference type="Gene3D" id="1.10.510.10">
    <property type="entry name" value="Transferase(Phosphotransferase) domain 1"/>
    <property type="match status" value="1"/>
</dbReference>
<protein>
    <recommendedName>
        <fullName evidence="6">Protein kinase domain-containing protein</fullName>
    </recommendedName>
</protein>
<dbReference type="FunFam" id="1.10.510.10:FF:000571">
    <property type="entry name" value="Maternal embryonic leucine zipper kinase"/>
    <property type="match status" value="1"/>
</dbReference>
<keyword evidence="8" id="KW-1185">Reference proteome</keyword>
<dbReference type="GO" id="GO:0035556">
    <property type="term" value="P:intracellular signal transduction"/>
    <property type="evidence" value="ECO:0007669"/>
    <property type="project" value="TreeGrafter"/>
</dbReference>
<dbReference type="EMBL" id="WIXP02000011">
    <property type="protein sequence ID" value="KAF6202634.1"/>
    <property type="molecule type" value="Genomic_DNA"/>
</dbReference>
<keyword evidence="2" id="KW-0808">Transferase</keyword>
<evidence type="ECO:0000256" key="5">
    <source>
        <dbReference type="ARBA" id="ARBA00022840"/>
    </source>
</evidence>
<dbReference type="AlphaFoldDB" id="A0A6A4JGX6"/>
<reference evidence="7" key="1">
    <citation type="journal article" date="2021" name="Mol. Ecol. Resour.">
        <title>Apolygus lucorum genome provides insights into omnivorousness and mesophyll feeding.</title>
        <authorList>
            <person name="Liu Y."/>
            <person name="Liu H."/>
            <person name="Wang H."/>
            <person name="Huang T."/>
            <person name="Liu B."/>
            <person name="Yang B."/>
            <person name="Yin L."/>
            <person name="Li B."/>
            <person name="Zhang Y."/>
            <person name="Zhang S."/>
            <person name="Jiang F."/>
            <person name="Zhang X."/>
            <person name="Ren Y."/>
            <person name="Wang B."/>
            <person name="Wang S."/>
            <person name="Lu Y."/>
            <person name="Wu K."/>
            <person name="Fan W."/>
            <person name="Wang G."/>
        </authorList>
    </citation>
    <scope>NUCLEOTIDE SEQUENCE</scope>
    <source>
        <strain evidence="7">12Hb</strain>
    </source>
</reference>
<proteinExistence type="predicted"/>
<evidence type="ECO:0000256" key="4">
    <source>
        <dbReference type="ARBA" id="ARBA00022777"/>
    </source>
</evidence>
<gene>
    <name evidence="7" type="ORF">GE061_003033</name>
</gene>
<evidence type="ECO:0000256" key="3">
    <source>
        <dbReference type="ARBA" id="ARBA00022741"/>
    </source>
</evidence>
<dbReference type="PANTHER" id="PTHR24346:SF82">
    <property type="entry name" value="KP78A-RELATED"/>
    <property type="match status" value="1"/>
</dbReference>
<dbReference type="GO" id="GO:0005524">
    <property type="term" value="F:ATP binding"/>
    <property type="evidence" value="ECO:0007669"/>
    <property type="project" value="UniProtKB-KW"/>
</dbReference>
<organism evidence="7 8">
    <name type="scientific">Apolygus lucorum</name>
    <name type="common">Small green plant bug</name>
    <name type="synonym">Lygocoris lucorum</name>
    <dbReference type="NCBI Taxonomy" id="248454"/>
    <lineage>
        <taxon>Eukaryota</taxon>
        <taxon>Metazoa</taxon>
        <taxon>Ecdysozoa</taxon>
        <taxon>Arthropoda</taxon>
        <taxon>Hexapoda</taxon>
        <taxon>Insecta</taxon>
        <taxon>Pterygota</taxon>
        <taxon>Neoptera</taxon>
        <taxon>Paraneoptera</taxon>
        <taxon>Hemiptera</taxon>
        <taxon>Heteroptera</taxon>
        <taxon>Panheteroptera</taxon>
        <taxon>Cimicomorpha</taxon>
        <taxon>Miridae</taxon>
        <taxon>Mirini</taxon>
        <taxon>Apolygus</taxon>
    </lineage>
</organism>
<evidence type="ECO:0000259" key="6">
    <source>
        <dbReference type="PROSITE" id="PS50011"/>
    </source>
</evidence>
<dbReference type="Proteomes" id="UP000466442">
    <property type="component" value="Unassembled WGS sequence"/>
</dbReference>
<evidence type="ECO:0000256" key="1">
    <source>
        <dbReference type="ARBA" id="ARBA00022527"/>
    </source>
</evidence>